<dbReference type="InterPro" id="IPR018060">
    <property type="entry name" value="HTH_AraC"/>
</dbReference>
<sequence>MITTEKSFPILPSYWYRALSPDTFAGSESPTASDQKVSLRDLETYIAESYEKAQSFSPLFDAANAIPLLDLGAVAVAFQSAPTLQDALATLERGFSLINPMLKLHFAQQTNGDAELWFLDHEDVEAQGNISAVSQVYFFALIIRLVREALGDDSLPFELGIMQFQVGEKAIAELASLSNCNITKGHPVRRLFIPGSLLQRANRYANPAMYHAMTVLVESELTRTKEDLVSQRVVEQMPALPVEQLSLPNIAKHLNMSERSLSRKLGAEGVTFKQLVEQFKKQIALELLLSGNESVTAVAFQLGYSDPSAFSRAFRRWTGHNPASVMPKLKVY</sequence>
<dbReference type="Pfam" id="PF12625">
    <property type="entry name" value="Arabinose_bd"/>
    <property type="match status" value="1"/>
</dbReference>
<evidence type="ECO:0000259" key="4">
    <source>
        <dbReference type="PROSITE" id="PS01124"/>
    </source>
</evidence>
<dbReference type="OrthoDB" id="6396588at2"/>
<evidence type="ECO:0000256" key="1">
    <source>
        <dbReference type="ARBA" id="ARBA00023015"/>
    </source>
</evidence>
<dbReference type="EMBL" id="LNTY01000026">
    <property type="protein sequence ID" value="KXF82249.1"/>
    <property type="molecule type" value="Genomic_DNA"/>
</dbReference>
<keyword evidence="3" id="KW-0804">Transcription</keyword>
<comment type="caution">
    <text evidence="5">The sequence shown here is derived from an EMBL/GenBank/DDBJ whole genome shotgun (WGS) entry which is preliminary data.</text>
</comment>
<evidence type="ECO:0000256" key="2">
    <source>
        <dbReference type="ARBA" id="ARBA00023125"/>
    </source>
</evidence>
<dbReference type="InterPro" id="IPR032687">
    <property type="entry name" value="AraC-type_N"/>
</dbReference>
<name>A0A135I9X3_9GAMM</name>
<keyword evidence="2" id="KW-0238">DNA-binding</keyword>
<dbReference type="AlphaFoldDB" id="A0A135I9X3"/>
<dbReference type="SUPFAM" id="SSF46689">
    <property type="entry name" value="Homeodomain-like"/>
    <property type="match status" value="1"/>
</dbReference>
<keyword evidence="6" id="KW-1185">Reference proteome</keyword>
<dbReference type="Gene3D" id="1.10.10.60">
    <property type="entry name" value="Homeodomain-like"/>
    <property type="match status" value="1"/>
</dbReference>
<dbReference type="GO" id="GO:0005829">
    <property type="term" value="C:cytosol"/>
    <property type="evidence" value="ECO:0007669"/>
    <property type="project" value="TreeGrafter"/>
</dbReference>
<dbReference type="RefSeq" id="WP_067414188.1">
    <property type="nucleotide sequence ID" value="NZ_LNTY01000026.1"/>
</dbReference>
<dbReference type="GO" id="GO:0000976">
    <property type="term" value="F:transcription cis-regulatory region binding"/>
    <property type="evidence" value="ECO:0007669"/>
    <property type="project" value="TreeGrafter"/>
</dbReference>
<dbReference type="Proteomes" id="UP000070529">
    <property type="component" value="Unassembled WGS sequence"/>
</dbReference>
<dbReference type="InterPro" id="IPR009057">
    <property type="entry name" value="Homeodomain-like_sf"/>
</dbReference>
<keyword evidence="1" id="KW-0805">Transcription regulation</keyword>
<proteinExistence type="predicted"/>
<evidence type="ECO:0000256" key="3">
    <source>
        <dbReference type="ARBA" id="ARBA00023163"/>
    </source>
</evidence>
<organism evidence="5 6">
    <name type="scientific">Enterovibrio coralii</name>
    <dbReference type="NCBI Taxonomy" id="294935"/>
    <lineage>
        <taxon>Bacteria</taxon>
        <taxon>Pseudomonadati</taxon>
        <taxon>Pseudomonadota</taxon>
        <taxon>Gammaproteobacteria</taxon>
        <taxon>Vibrionales</taxon>
        <taxon>Vibrionaceae</taxon>
        <taxon>Enterovibrio</taxon>
    </lineage>
</organism>
<dbReference type="GO" id="GO:0003700">
    <property type="term" value="F:DNA-binding transcription factor activity"/>
    <property type="evidence" value="ECO:0007669"/>
    <property type="project" value="InterPro"/>
</dbReference>
<protein>
    <recommendedName>
        <fullName evidence="4">HTH araC/xylS-type domain-containing protein</fullName>
    </recommendedName>
</protein>
<dbReference type="Pfam" id="PF12833">
    <property type="entry name" value="HTH_18"/>
    <property type="match status" value="1"/>
</dbReference>
<evidence type="ECO:0000313" key="5">
    <source>
        <dbReference type="EMBL" id="KXF82249.1"/>
    </source>
</evidence>
<dbReference type="STRING" id="294935.ATN88_24120"/>
<dbReference type="PANTHER" id="PTHR47894:SF4">
    <property type="entry name" value="HTH-TYPE TRANSCRIPTIONAL REGULATOR GADX"/>
    <property type="match status" value="1"/>
</dbReference>
<dbReference type="PROSITE" id="PS01124">
    <property type="entry name" value="HTH_ARAC_FAMILY_2"/>
    <property type="match status" value="1"/>
</dbReference>
<accession>A0A135I9X3</accession>
<evidence type="ECO:0000313" key="6">
    <source>
        <dbReference type="Proteomes" id="UP000070529"/>
    </source>
</evidence>
<dbReference type="SMART" id="SM00342">
    <property type="entry name" value="HTH_ARAC"/>
    <property type="match status" value="1"/>
</dbReference>
<dbReference type="PANTHER" id="PTHR47894">
    <property type="entry name" value="HTH-TYPE TRANSCRIPTIONAL REGULATOR GADX"/>
    <property type="match status" value="1"/>
</dbReference>
<gene>
    <name evidence="5" type="ORF">ATN88_24120</name>
</gene>
<reference evidence="5 6" key="1">
    <citation type="submission" date="2015-11" db="EMBL/GenBank/DDBJ databases">
        <title>Genomic Taxonomy of the Vibrionaceae.</title>
        <authorList>
            <person name="Gomez-Gil B."/>
            <person name="Enciso-Ibarra J."/>
        </authorList>
    </citation>
    <scope>NUCLEOTIDE SEQUENCE [LARGE SCALE GENOMIC DNA]</scope>
    <source>
        <strain evidence="5 6">CAIM 912</strain>
    </source>
</reference>
<feature type="domain" description="HTH araC/xylS-type" evidence="4">
    <location>
        <begin position="231"/>
        <end position="328"/>
    </location>
</feature>